<keyword evidence="3" id="KW-1185">Reference proteome</keyword>
<dbReference type="PANTHER" id="PTHR18853">
    <property type="entry name" value="FORKHEAD-ASSOCIATED DOMAIN-CONTAINING PROTEIN 1-RELATED"/>
    <property type="match status" value="1"/>
</dbReference>
<evidence type="ECO:0000256" key="1">
    <source>
        <dbReference type="SAM" id="Coils"/>
    </source>
</evidence>
<dbReference type="InterPro" id="IPR052642">
    <property type="entry name" value="CC-FHA_domain"/>
</dbReference>
<accession>A0A401SXM4</accession>
<protein>
    <submittedName>
        <fullName evidence="2">Uncharacterized protein</fullName>
    </submittedName>
</protein>
<sequence length="345" mass="39140">MASAVNGEGCLVGVGTLGFSCDDAVGPNLYSGESTRAPVNQRWQEAVVEKPSEEILTQEEDEAGDDSIKIVIHQMDAKDEDEVGEEEMMDLGAKAHTPEFLDYDEPSEVEVEVEKQEELERLNNRNEKLRVKLREVKVHYNMARGAIISINRKWSQAEAELRKKDAEMERVQKELKDRCNQLHDMSNKLVAELQSGQMVNNEEIVKLKTEINKLQLHITAEDVRKRHLQAEFDKAIFQGEVMQRDLQDLQIALKFTGTRLERFISKIVQAVYTAPGIVQPTTQITDEDTLEMFQTILDDRLTFHRMLTESGIPVPPLFGTIFNPETSCLSSKQCLLNPVPDPANF</sequence>
<proteinExistence type="predicted"/>
<dbReference type="PANTHER" id="PTHR18853:SF9">
    <property type="entry name" value="COILED-COIL DOMAIN-CONTAINING PROTEIN 27"/>
    <property type="match status" value="1"/>
</dbReference>
<evidence type="ECO:0000313" key="2">
    <source>
        <dbReference type="EMBL" id="GCC35076.1"/>
    </source>
</evidence>
<dbReference type="Proteomes" id="UP000287033">
    <property type="component" value="Unassembled WGS sequence"/>
</dbReference>
<dbReference type="EMBL" id="BEZZ01000661">
    <property type="protein sequence ID" value="GCC35076.1"/>
    <property type="molecule type" value="Genomic_DNA"/>
</dbReference>
<dbReference type="OrthoDB" id="9949340at2759"/>
<feature type="coiled-coil region" evidence="1">
    <location>
        <begin position="112"/>
        <end position="188"/>
    </location>
</feature>
<name>A0A401SXM4_CHIPU</name>
<dbReference type="STRING" id="137246.A0A401SXM4"/>
<reference evidence="2 3" key="1">
    <citation type="journal article" date="2018" name="Nat. Ecol. Evol.">
        <title>Shark genomes provide insights into elasmobranch evolution and the origin of vertebrates.</title>
        <authorList>
            <person name="Hara Y"/>
            <person name="Yamaguchi K"/>
            <person name="Onimaru K"/>
            <person name="Kadota M"/>
            <person name="Koyanagi M"/>
            <person name="Keeley SD"/>
            <person name="Tatsumi K"/>
            <person name="Tanaka K"/>
            <person name="Motone F"/>
            <person name="Kageyama Y"/>
            <person name="Nozu R"/>
            <person name="Adachi N"/>
            <person name="Nishimura O"/>
            <person name="Nakagawa R"/>
            <person name="Tanegashima C"/>
            <person name="Kiyatake I"/>
            <person name="Matsumoto R"/>
            <person name="Murakumo K"/>
            <person name="Nishida K"/>
            <person name="Terakita A"/>
            <person name="Kuratani S"/>
            <person name="Sato K"/>
            <person name="Hyodo S Kuraku.S."/>
        </authorList>
    </citation>
    <scope>NUCLEOTIDE SEQUENCE [LARGE SCALE GENOMIC DNA]</scope>
</reference>
<evidence type="ECO:0000313" key="3">
    <source>
        <dbReference type="Proteomes" id="UP000287033"/>
    </source>
</evidence>
<organism evidence="2 3">
    <name type="scientific">Chiloscyllium punctatum</name>
    <name type="common">Brownbanded bambooshark</name>
    <name type="synonym">Hemiscyllium punctatum</name>
    <dbReference type="NCBI Taxonomy" id="137246"/>
    <lineage>
        <taxon>Eukaryota</taxon>
        <taxon>Metazoa</taxon>
        <taxon>Chordata</taxon>
        <taxon>Craniata</taxon>
        <taxon>Vertebrata</taxon>
        <taxon>Chondrichthyes</taxon>
        <taxon>Elasmobranchii</taxon>
        <taxon>Galeomorphii</taxon>
        <taxon>Galeoidea</taxon>
        <taxon>Orectolobiformes</taxon>
        <taxon>Hemiscylliidae</taxon>
        <taxon>Chiloscyllium</taxon>
    </lineage>
</organism>
<keyword evidence="1" id="KW-0175">Coiled coil</keyword>
<gene>
    <name evidence="2" type="ORF">chiPu_0013556</name>
</gene>
<comment type="caution">
    <text evidence="2">The sequence shown here is derived from an EMBL/GenBank/DDBJ whole genome shotgun (WGS) entry which is preliminary data.</text>
</comment>
<dbReference type="AlphaFoldDB" id="A0A401SXM4"/>